<dbReference type="Proteomes" id="UP000216991">
    <property type="component" value="Unassembled WGS sequence"/>
</dbReference>
<feature type="chain" id="PRO_5012265320" description="Alpha/beta hydrolase" evidence="1">
    <location>
        <begin position="19"/>
        <end position="333"/>
    </location>
</feature>
<feature type="signal peptide" evidence="1">
    <location>
        <begin position="1"/>
        <end position="18"/>
    </location>
</feature>
<evidence type="ECO:0000313" key="3">
    <source>
        <dbReference type="Proteomes" id="UP000216991"/>
    </source>
</evidence>
<dbReference type="InterPro" id="IPR029058">
    <property type="entry name" value="AB_hydrolase_fold"/>
</dbReference>
<dbReference type="SUPFAM" id="SSF53474">
    <property type="entry name" value="alpha/beta-Hydrolases"/>
    <property type="match status" value="1"/>
</dbReference>
<evidence type="ECO:0000256" key="1">
    <source>
        <dbReference type="SAM" id="SignalP"/>
    </source>
</evidence>
<gene>
    <name evidence="2" type="ORF">CHU93_14000</name>
</gene>
<accession>A0A255Y756</accession>
<evidence type="ECO:0000313" key="2">
    <source>
        <dbReference type="EMBL" id="OYQ24953.1"/>
    </source>
</evidence>
<name>A0A255Y756_9SPHN</name>
<dbReference type="AlphaFoldDB" id="A0A255Y756"/>
<keyword evidence="3" id="KW-1185">Reference proteome</keyword>
<keyword evidence="1" id="KW-0732">Signal</keyword>
<proteinExistence type="predicted"/>
<organism evidence="2 3">
    <name type="scientific">Sandarakinorhabdus cyanobacteriorum</name>
    <dbReference type="NCBI Taxonomy" id="1981098"/>
    <lineage>
        <taxon>Bacteria</taxon>
        <taxon>Pseudomonadati</taxon>
        <taxon>Pseudomonadota</taxon>
        <taxon>Alphaproteobacteria</taxon>
        <taxon>Sphingomonadales</taxon>
        <taxon>Sphingosinicellaceae</taxon>
        <taxon>Sandarakinorhabdus</taxon>
    </lineage>
</organism>
<evidence type="ECO:0008006" key="4">
    <source>
        <dbReference type="Google" id="ProtNLM"/>
    </source>
</evidence>
<comment type="caution">
    <text evidence="2">The sequence shown here is derived from an EMBL/GenBank/DDBJ whole genome shotgun (WGS) entry which is preliminary data.</text>
</comment>
<dbReference type="EMBL" id="NOXT01000123">
    <property type="protein sequence ID" value="OYQ24953.1"/>
    <property type="molecule type" value="Genomic_DNA"/>
</dbReference>
<dbReference type="Gene3D" id="3.40.50.1820">
    <property type="entry name" value="alpha/beta hydrolase"/>
    <property type="match status" value="1"/>
</dbReference>
<protein>
    <recommendedName>
        <fullName evidence="4">Alpha/beta hydrolase</fullName>
    </recommendedName>
</protein>
<reference evidence="2 3" key="1">
    <citation type="submission" date="2017-07" db="EMBL/GenBank/DDBJ databases">
        <title>Sandarakinorhabdus cyanobacteriorum sp. nov., a novel bacterium isolated from cyanobacterial aggregates in a eutrophic lake.</title>
        <authorList>
            <person name="Cai H."/>
        </authorList>
    </citation>
    <scope>NUCLEOTIDE SEQUENCE [LARGE SCALE GENOMIC DNA]</scope>
    <source>
        <strain evidence="2 3">TH057</strain>
    </source>
</reference>
<sequence length="333" mass="35463">MRRLLMLSLLLTAAPAMAEPADIKALLQDFEKVPAARRVPDSGIAAVPAALARAGVQRFVVDDWGGAAIPVWLLRPAGAKADAPVMFVMHGIGRDADRYIAEWVEIAARAGIVIVVPEFTRAAFPDTLNYNFGAVFDEQGKLRPRERWSYSAIDIIFDRVVAREALAAKSYVLLGHSAGAQFVHRFVLLGVGAKMSRAISANSGSYTLPTGPGRWPFGVAGLPDGLWQPARALSAPMLLMQGTADNDPNHSSLPRQPEAMAQGPHRLARGMAFFAAAPSAAADAKVSFGWSCVLVPDVAHDNGGMAPYVVEMLKAGPLRKGGACRLLKKVPPA</sequence>